<reference evidence="1 2" key="1">
    <citation type="journal article" date="2015" name="Stand. Genomic Sci.">
        <title>Genomic Encyclopedia of Bacterial and Archaeal Type Strains, Phase III: the genomes of soil and plant-associated and newly described type strains.</title>
        <authorList>
            <person name="Whitman W.B."/>
            <person name="Woyke T."/>
            <person name="Klenk H.P."/>
            <person name="Zhou Y."/>
            <person name="Lilburn T.G."/>
            <person name="Beck B.J."/>
            <person name="De Vos P."/>
            <person name="Vandamme P."/>
            <person name="Eisen J.A."/>
            <person name="Garrity G."/>
            <person name="Hugenholtz P."/>
            <person name="Kyrpides N.C."/>
        </authorList>
    </citation>
    <scope>NUCLEOTIDE SEQUENCE [LARGE SCALE GENOMIC DNA]</scope>
    <source>
        <strain evidence="1 2">CGMCC 1.10822</strain>
    </source>
</reference>
<name>A0A562R1T8_9BURK</name>
<keyword evidence="2" id="KW-1185">Reference proteome</keyword>
<dbReference type="RefSeq" id="WP_158643173.1">
    <property type="nucleotide sequence ID" value="NZ_VLLB01000007.1"/>
</dbReference>
<dbReference type="EMBL" id="VLLB01000007">
    <property type="protein sequence ID" value="TWI63007.1"/>
    <property type="molecule type" value="Genomic_DNA"/>
</dbReference>
<comment type="caution">
    <text evidence="1">The sequence shown here is derived from an EMBL/GenBank/DDBJ whole genome shotgun (WGS) entry which is preliminary data.</text>
</comment>
<sequence length="513" mass="56448">MARASSRRRLPLLGPVFVLALLPGAVRAAWQISPSLELRETWSDNAGLRADGQKESRFITSVTPGITATNNTPRFQFSASYRLNAFAYSDDRVTGTDRFNSSLSATARGELLSDLLFFDAQAGISQTPVSAFGPVSDSPYSDANRSEVRTWRVAPYLRHTFGGFASAELHYSHSVVDADQEGFGRSVADDLRLAVSSGQSFRTVGWALDLDREKIDDTIAPASINSRALASLRYILTSQLSLTATGGYDKFDYEQAGEATKGASWSAGFAWTPSSRTSLRASAGKRYYGNSYFLAATHRSRNTVWSINYSDDVTTSRSSFLLPSAVDTAAMLNQMFLPNYPDPVLRAIAVAAYIRALNLPPTLPNSINYFSNRYMLQRQFNASVALRTARTTTMATLYRLRREALSRLQYDSALLGSGVQNINDSTDQTGLALMLDYRLSARTNAAVSATLARNESRSTGLRQNNRQYRAYIARTFSQKLAGSVEVRRNQGGLSLEDRSYTENTVAASLSMRF</sequence>
<dbReference type="OrthoDB" id="8522878at2"/>
<organism evidence="1 2">
    <name type="scientific">Pseudoduganella lurida</name>
    <dbReference type="NCBI Taxonomy" id="1036180"/>
    <lineage>
        <taxon>Bacteria</taxon>
        <taxon>Pseudomonadati</taxon>
        <taxon>Pseudomonadota</taxon>
        <taxon>Betaproteobacteria</taxon>
        <taxon>Burkholderiales</taxon>
        <taxon>Oxalobacteraceae</taxon>
        <taxon>Telluria group</taxon>
        <taxon>Pseudoduganella</taxon>
    </lineage>
</organism>
<evidence type="ECO:0000313" key="1">
    <source>
        <dbReference type="EMBL" id="TWI63007.1"/>
    </source>
</evidence>
<dbReference type="InterPro" id="IPR017467">
    <property type="entry name" value="CHP03016_PEP-CTERM"/>
</dbReference>
<dbReference type="NCBIfam" id="TIGR03016">
    <property type="entry name" value="pepcterm_hypo_1"/>
    <property type="match status" value="1"/>
</dbReference>
<dbReference type="SUPFAM" id="SSF56935">
    <property type="entry name" value="Porins"/>
    <property type="match status" value="1"/>
</dbReference>
<gene>
    <name evidence="1" type="ORF">IP91_03847</name>
</gene>
<proteinExistence type="predicted"/>
<protein>
    <submittedName>
        <fullName evidence="1">Uncharacterized protein (PEP-CTERM system associated)</fullName>
    </submittedName>
</protein>
<evidence type="ECO:0000313" key="2">
    <source>
        <dbReference type="Proteomes" id="UP000318431"/>
    </source>
</evidence>
<accession>A0A562R1T8</accession>
<dbReference type="AlphaFoldDB" id="A0A562R1T8"/>
<dbReference type="Proteomes" id="UP000318431">
    <property type="component" value="Unassembled WGS sequence"/>
</dbReference>